<evidence type="ECO:0000256" key="2">
    <source>
        <dbReference type="ARBA" id="ARBA00022670"/>
    </source>
</evidence>
<dbReference type="OMA" id="RGDNHFC"/>
<dbReference type="InterPro" id="IPR009003">
    <property type="entry name" value="Peptidase_S1_PA"/>
</dbReference>
<dbReference type="AlphaFoldDB" id="A0A6J2SXP4"/>
<keyword evidence="4" id="KW-0378">Hydrolase</keyword>
<evidence type="ECO:0000256" key="6">
    <source>
        <dbReference type="ARBA" id="ARBA00023145"/>
    </source>
</evidence>
<dbReference type="FunFam" id="2.40.10.10:FF:000068">
    <property type="entry name" value="transmembrane protease serine 2"/>
    <property type="match status" value="1"/>
</dbReference>
<proteinExistence type="inferred from homology"/>
<dbReference type="Pfam" id="PF00089">
    <property type="entry name" value="Trypsin"/>
    <property type="match status" value="1"/>
</dbReference>
<protein>
    <submittedName>
        <fullName evidence="11">Granzyme B-like</fullName>
    </submittedName>
</protein>
<dbReference type="GO" id="GO:0004252">
    <property type="term" value="F:serine-type endopeptidase activity"/>
    <property type="evidence" value="ECO:0007669"/>
    <property type="project" value="InterPro"/>
</dbReference>
<organism evidence="10 11">
    <name type="scientific">Drosophila hydei</name>
    <name type="common">Fruit fly</name>
    <dbReference type="NCBI Taxonomy" id="7224"/>
    <lineage>
        <taxon>Eukaryota</taxon>
        <taxon>Metazoa</taxon>
        <taxon>Ecdysozoa</taxon>
        <taxon>Arthropoda</taxon>
        <taxon>Hexapoda</taxon>
        <taxon>Insecta</taxon>
        <taxon>Pterygota</taxon>
        <taxon>Neoptera</taxon>
        <taxon>Endopterygota</taxon>
        <taxon>Diptera</taxon>
        <taxon>Brachycera</taxon>
        <taxon>Muscomorpha</taxon>
        <taxon>Ephydroidea</taxon>
        <taxon>Drosophilidae</taxon>
        <taxon>Drosophila</taxon>
    </lineage>
</organism>
<dbReference type="RefSeq" id="XP_030080952.1">
    <property type="nucleotide sequence ID" value="XM_030225092.1"/>
</dbReference>
<keyword evidence="3" id="KW-0732">Signal</keyword>
<keyword evidence="8" id="KW-1133">Transmembrane helix</keyword>
<dbReference type="InterPro" id="IPR043504">
    <property type="entry name" value="Peptidase_S1_PA_chymotrypsin"/>
</dbReference>
<keyword evidence="7" id="KW-1015">Disulfide bond</keyword>
<dbReference type="InterPro" id="IPR018114">
    <property type="entry name" value="TRYPSIN_HIS"/>
</dbReference>
<accession>A0A6J2SXP4</accession>
<dbReference type="GO" id="GO:0006508">
    <property type="term" value="P:proteolysis"/>
    <property type="evidence" value="ECO:0007669"/>
    <property type="project" value="UniProtKB-KW"/>
</dbReference>
<evidence type="ECO:0000259" key="9">
    <source>
        <dbReference type="PROSITE" id="PS50240"/>
    </source>
</evidence>
<keyword evidence="5" id="KW-0720">Serine protease</keyword>
<evidence type="ECO:0000256" key="5">
    <source>
        <dbReference type="ARBA" id="ARBA00022825"/>
    </source>
</evidence>
<evidence type="ECO:0000313" key="11">
    <source>
        <dbReference type="RefSeq" id="XP_030080952.1"/>
    </source>
</evidence>
<dbReference type="InterPro" id="IPR050430">
    <property type="entry name" value="Peptidase_S1"/>
</dbReference>
<dbReference type="InterPro" id="IPR001314">
    <property type="entry name" value="Peptidase_S1A"/>
</dbReference>
<keyword evidence="8" id="KW-0472">Membrane</keyword>
<feature type="transmembrane region" description="Helical" evidence="8">
    <location>
        <begin position="21"/>
        <end position="39"/>
    </location>
</feature>
<dbReference type="PRINTS" id="PR00722">
    <property type="entry name" value="CHYMOTRYPSIN"/>
</dbReference>
<dbReference type="KEGG" id="dhe:111597666"/>
<dbReference type="Proteomes" id="UP000504633">
    <property type="component" value="Unplaced"/>
</dbReference>
<keyword evidence="10" id="KW-1185">Reference proteome</keyword>
<dbReference type="OrthoDB" id="8189841at2759"/>
<evidence type="ECO:0000256" key="1">
    <source>
        <dbReference type="ARBA" id="ARBA00007664"/>
    </source>
</evidence>
<reference evidence="11" key="1">
    <citation type="submission" date="2025-08" db="UniProtKB">
        <authorList>
            <consortium name="RefSeq"/>
        </authorList>
    </citation>
    <scope>IDENTIFICATION</scope>
    <source>
        <strain evidence="11">15085-1641.00</strain>
        <tissue evidence="11">Whole body</tissue>
    </source>
</reference>
<keyword evidence="8" id="KW-0812">Transmembrane</keyword>
<keyword evidence="6" id="KW-0865">Zymogen</keyword>
<dbReference type="Gene3D" id="2.40.10.10">
    <property type="entry name" value="Trypsin-like serine proteases"/>
    <property type="match status" value="1"/>
</dbReference>
<name>A0A6J2SXP4_DROHY</name>
<evidence type="ECO:0000313" key="10">
    <source>
        <dbReference type="Proteomes" id="UP000504633"/>
    </source>
</evidence>
<evidence type="ECO:0000256" key="3">
    <source>
        <dbReference type="ARBA" id="ARBA00022729"/>
    </source>
</evidence>
<comment type="similarity">
    <text evidence="1">Belongs to the peptidase S1 family.</text>
</comment>
<dbReference type="PROSITE" id="PS00134">
    <property type="entry name" value="TRYPSIN_HIS"/>
    <property type="match status" value="1"/>
</dbReference>
<dbReference type="GeneID" id="111597666"/>
<dbReference type="SMART" id="SM00020">
    <property type="entry name" value="Tryp_SPc"/>
    <property type="match status" value="1"/>
</dbReference>
<evidence type="ECO:0000256" key="4">
    <source>
        <dbReference type="ARBA" id="ARBA00022801"/>
    </source>
</evidence>
<sequence length="306" mass="34734">MPVARIKEKFFQQLSRSKPIMNIYQILIICLLIVIRLDLEYGEQGTLSRNSDDEFQMLIAGGILPDFGKFARNIVSIRTLHFIEFYGDNHFCTGVILSSQTILTAAHCVTDRHKSIMNPRGLLVVFGSVERLEKYQKDESRRVMQILVHPHYQRYLKYDVSILRLVDRIPGNMRHVKPITKRKMASVYPGTLCITMGWGQLYPHGPYANELLYLEVIIEPHEFCNEMESYDRDTSICAQPKNKGQVCPGDLGSPIMCSTYFSGIIGGAQKCEGVKSIKFVNYSKVASWVSNTVGLFSGNCQICYVA</sequence>
<feature type="domain" description="Peptidase S1" evidence="9">
    <location>
        <begin position="59"/>
        <end position="294"/>
    </location>
</feature>
<dbReference type="PANTHER" id="PTHR24276:SF96">
    <property type="entry name" value="PEPTIDASE S1 DOMAIN-CONTAINING PROTEIN"/>
    <property type="match status" value="1"/>
</dbReference>
<evidence type="ECO:0000256" key="7">
    <source>
        <dbReference type="ARBA" id="ARBA00023157"/>
    </source>
</evidence>
<dbReference type="InterPro" id="IPR001254">
    <property type="entry name" value="Trypsin_dom"/>
</dbReference>
<keyword evidence="2" id="KW-0645">Protease</keyword>
<evidence type="ECO:0000256" key="8">
    <source>
        <dbReference type="SAM" id="Phobius"/>
    </source>
</evidence>
<dbReference type="PROSITE" id="PS50240">
    <property type="entry name" value="TRYPSIN_DOM"/>
    <property type="match status" value="1"/>
</dbReference>
<gene>
    <name evidence="11" type="primary">LOC111597666</name>
</gene>
<dbReference type="PANTHER" id="PTHR24276">
    <property type="entry name" value="POLYSERASE-RELATED"/>
    <property type="match status" value="1"/>
</dbReference>
<dbReference type="SUPFAM" id="SSF50494">
    <property type="entry name" value="Trypsin-like serine proteases"/>
    <property type="match status" value="1"/>
</dbReference>